<dbReference type="EMBL" id="JAPJDO010000022">
    <property type="protein sequence ID" value="MCX2939236.1"/>
    <property type="molecule type" value="Genomic_DNA"/>
</dbReference>
<dbReference type="RefSeq" id="WP_265999026.1">
    <property type="nucleotide sequence ID" value="NZ_JAPJDN010000022.1"/>
</dbReference>
<evidence type="ECO:0000313" key="3">
    <source>
        <dbReference type="Proteomes" id="UP001300745"/>
    </source>
</evidence>
<dbReference type="Proteomes" id="UP001300745">
    <property type="component" value="Unassembled WGS sequence"/>
</dbReference>
<evidence type="ECO:0000256" key="1">
    <source>
        <dbReference type="SAM" id="MobiDB-lite"/>
    </source>
</evidence>
<name>A0ABT3SIB2_9MYCO</name>
<sequence length="110" mass="10763">MNTDRHSRRCRAAGAGLALVAIPILGFISPPAGHAQDECVANPQSLECMMKSDNGFGGSGVHDDWTQPGDLVIPAGGGPPQVAVAPAPPGAPVVTAGGGAPVIPAGPPIG</sequence>
<feature type="region of interest" description="Disordered" evidence="1">
    <location>
        <begin position="59"/>
        <end position="86"/>
    </location>
</feature>
<protein>
    <submittedName>
        <fullName evidence="2">Uncharacterized protein</fullName>
    </submittedName>
</protein>
<accession>A0ABT3SIB2</accession>
<gene>
    <name evidence="2" type="ORF">ORI27_21290</name>
</gene>
<proteinExistence type="predicted"/>
<comment type="caution">
    <text evidence="2">The sequence shown here is derived from an EMBL/GenBank/DDBJ whole genome shotgun (WGS) entry which is preliminary data.</text>
</comment>
<evidence type="ECO:0000313" key="2">
    <source>
        <dbReference type="EMBL" id="MCX2939236.1"/>
    </source>
</evidence>
<keyword evidence="3" id="KW-1185">Reference proteome</keyword>
<reference evidence="2 3" key="1">
    <citation type="submission" date="2022-11" db="EMBL/GenBank/DDBJ databases">
        <title>Mycobacterium sp. nov.</title>
        <authorList>
            <person name="Papic B."/>
            <person name="Spicic S."/>
            <person name="Duvnjak S."/>
        </authorList>
    </citation>
    <scope>NUCLEOTIDE SEQUENCE [LARGE SCALE GENOMIC DNA]</scope>
    <source>
        <strain evidence="2 3">CVI_P4</strain>
    </source>
</reference>
<organism evidence="2 3">
    <name type="scientific">Mycobacterium pinniadriaticum</name>
    <dbReference type="NCBI Taxonomy" id="2994102"/>
    <lineage>
        <taxon>Bacteria</taxon>
        <taxon>Bacillati</taxon>
        <taxon>Actinomycetota</taxon>
        <taxon>Actinomycetes</taxon>
        <taxon>Mycobacteriales</taxon>
        <taxon>Mycobacteriaceae</taxon>
        <taxon>Mycobacterium</taxon>
    </lineage>
</organism>